<organism evidence="5 6">
    <name type="scientific">Dipteronia sinensis</name>
    <dbReference type="NCBI Taxonomy" id="43782"/>
    <lineage>
        <taxon>Eukaryota</taxon>
        <taxon>Viridiplantae</taxon>
        <taxon>Streptophyta</taxon>
        <taxon>Embryophyta</taxon>
        <taxon>Tracheophyta</taxon>
        <taxon>Spermatophyta</taxon>
        <taxon>Magnoliopsida</taxon>
        <taxon>eudicotyledons</taxon>
        <taxon>Gunneridae</taxon>
        <taxon>Pentapetalae</taxon>
        <taxon>rosids</taxon>
        <taxon>malvids</taxon>
        <taxon>Sapindales</taxon>
        <taxon>Sapindaceae</taxon>
        <taxon>Hippocastanoideae</taxon>
        <taxon>Acereae</taxon>
        <taxon>Dipteronia</taxon>
    </lineage>
</organism>
<dbReference type="Gene3D" id="1.20.5.4130">
    <property type="match status" value="1"/>
</dbReference>
<dbReference type="EMBL" id="JANJYJ010000004">
    <property type="protein sequence ID" value="KAK3219859.1"/>
    <property type="molecule type" value="Genomic_DNA"/>
</dbReference>
<dbReference type="InterPro" id="IPR041118">
    <property type="entry name" value="Rx_N"/>
</dbReference>
<evidence type="ECO:0000313" key="5">
    <source>
        <dbReference type="EMBL" id="KAK3219859.1"/>
    </source>
</evidence>
<name>A0AAE0ALX3_9ROSI</name>
<keyword evidence="1" id="KW-0677">Repeat</keyword>
<proteinExistence type="predicted"/>
<keyword evidence="3" id="KW-0611">Plant defense</keyword>
<dbReference type="Proteomes" id="UP001281410">
    <property type="component" value="Unassembled WGS sequence"/>
</dbReference>
<keyword evidence="2" id="KW-0547">Nucleotide-binding</keyword>
<evidence type="ECO:0000313" key="6">
    <source>
        <dbReference type="Proteomes" id="UP001281410"/>
    </source>
</evidence>
<evidence type="ECO:0000256" key="2">
    <source>
        <dbReference type="ARBA" id="ARBA00022741"/>
    </source>
</evidence>
<comment type="caution">
    <text evidence="5">The sequence shown here is derived from an EMBL/GenBank/DDBJ whole genome shotgun (WGS) entry which is preliminary data.</text>
</comment>
<dbReference type="Pfam" id="PF18052">
    <property type="entry name" value="Rx_N"/>
    <property type="match status" value="1"/>
</dbReference>
<reference evidence="5" key="1">
    <citation type="journal article" date="2023" name="Plant J.">
        <title>Genome sequences and population genomics provide insights into the demographic history, inbreeding, and mutation load of two 'living fossil' tree species of Dipteronia.</title>
        <authorList>
            <person name="Feng Y."/>
            <person name="Comes H.P."/>
            <person name="Chen J."/>
            <person name="Zhu S."/>
            <person name="Lu R."/>
            <person name="Zhang X."/>
            <person name="Li P."/>
            <person name="Qiu J."/>
            <person name="Olsen K.M."/>
            <person name="Qiu Y."/>
        </authorList>
    </citation>
    <scope>NUCLEOTIDE SEQUENCE</scope>
    <source>
        <strain evidence="5">NBL</strain>
    </source>
</reference>
<gene>
    <name evidence="5" type="ORF">Dsin_013829</name>
</gene>
<evidence type="ECO:0000256" key="3">
    <source>
        <dbReference type="ARBA" id="ARBA00022821"/>
    </source>
</evidence>
<dbReference type="GO" id="GO:0006952">
    <property type="term" value="P:defense response"/>
    <property type="evidence" value="ECO:0007669"/>
    <property type="project" value="UniProtKB-KW"/>
</dbReference>
<protein>
    <recommendedName>
        <fullName evidence="4">Disease resistance N-terminal domain-containing protein</fullName>
    </recommendedName>
</protein>
<evidence type="ECO:0000259" key="4">
    <source>
        <dbReference type="Pfam" id="PF18052"/>
    </source>
</evidence>
<dbReference type="AlphaFoldDB" id="A0AAE0ALX3"/>
<evidence type="ECO:0000256" key="1">
    <source>
        <dbReference type="ARBA" id="ARBA00022737"/>
    </source>
</evidence>
<feature type="domain" description="Disease resistance N-terminal" evidence="4">
    <location>
        <begin position="6"/>
        <end position="69"/>
    </location>
</feature>
<keyword evidence="6" id="KW-1185">Reference proteome</keyword>
<accession>A0AAE0ALX3</accession>
<sequence length="87" mass="9866">MADAIVSTVFEQLTSSIGQQIQQEVKLVCGASKEVKRLTNTFQAIQDVLVDADQRQLKETSVRGWLDRLNMYPTMSKMRWMSGTLQS</sequence>
<dbReference type="GO" id="GO:0000166">
    <property type="term" value="F:nucleotide binding"/>
    <property type="evidence" value="ECO:0007669"/>
    <property type="project" value="UniProtKB-KW"/>
</dbReference>